<dbReference type="Gene3D" id="3.40.50.720">
    <property type="entry name" value="NAD(P)-binding Rossmann-like Domain"/>
    <property type="match status" value="1"/>
</dbReference>
<evidence type="ECO:0000313" key="2">
    <source>
        <dbReference type="EMBL" id="RZU29747.1"/>
    </source>
</evidence>
<evidence type="ECO:0000259" key="1">
    <source>
        <dbReference type="Pfam" id="PF00899"/>
    </source>
</evidence>
<dbReference type="GO" id="GO:0032446">
    <property type="term" value="P:protein modification by small protein conjugation"/>
    <property type="evidence" value="ECO:0007669"/>
    <property type="project" value="TreeGrafter"/>
</dbReference>
<dbReference type="RefSeq" id="WP_130425046.1">
    <property type="nucleotide sequence ID" value="NZ_SHKW01000007.1"/>
</dbReference>
<organism evidence="2 3">
    <name type="scientific">Edaphobacter modestus</name>
    <dbReference type="NCBI Taxonomy" id="388466"/>
    <lineage>
        <taxon>Bacteria</taxon>
        <taxon>Pseudomonadati</taxon>
        <taxon>Acidobacteriota</taxon>
        <taxon>Terriglobia</taxon>
        <taxon>Terriglobales</taxon>
        <taxon>Acidobacteriaceae</taxon>
        <taxon>Edaphobacter</taxon>
    </lineage>
</organism>
<name>A0A4Q7XZ90_9BACT</name>
<dbReference type="OrthoDB" id="9804286at2"/>
<dbReference type="GO" id="GO:0004792">
    <property type="term" value="F:thiosulfate-cyanide sulfurtransferase activity"/>
    <property type="evidence" value="ECO:0007669"/>
    <property type="project" value="TreeGrafter"/>
</dbReference>
<evidence type="ECO:0000313" key="3">
    <source>
        <dbReference type="Proteomes" id="UP000292958"/>
    </source>
</evidence>
<sequence>MIAQSPEPVTSFRPIASNERFSRQSQIHGWSQEVLSRAKLLVAGCGALGNETLKNLALLGIGTVGMIDFDSIEVINLSRSVLFRKTDVGQPKAHVAASRLAEIHPEMQVTPMHLDLTSELGAGTISDYDLVLGCLDNIEARWHLNRLCHAASVPWIDAGIEASAGQIAYFDALNGPCYECSMSSSMWQRLNERRSCLLPAQQRAVPRNIATTSIISSLVAALQVQEAVSQLHHRFAPPQTQSKWSVLRSGDRITTRLAPYSISVLHSRRNDVCLAHHDTSIAIFDLEVSPSQISVEQILTYTNMDAVELDWDIAIALECPTCGTNPVCLPSFRVVASDLNCPVCCDPRRPEWQSRITRGSRLATRTLADLGIPPRSYLSLVTNNEHRLHCRLQKTNRMRA</sequence>
<dbReference type="Proteomes" id="UP000292958">
    <property type="component" value="Unassembled WGS sequence"/>
</dbReference>
<dbReference type="SUPFAM" id="SSF69572">
    <property type="entry name" value="Activating enzymes of the ubiquitin-like proteins"/>
    <property type="match status" value="1"/>
</dbReference>
<dbReference type="InterPro" id="IPR035985">
    <property type="entry name" value="Ubiquitin-activating_enz"/>
</dbReference>
<keyword evidence="3" id="KW-1185">Reference proteome</keyword>
<comment type="caution">
    <text evidence="2">The sequence shown here is derived from an EMBL/GenBank/DDBJ whole genome shotgun (WGS) entry which is preliminary data.</text>
</comment>
<dbReference type="Pfam" id="PF00899">
    <property type="entry name" value="ThiF"/>
    <property type="match status" value="1"/>
</dbReference>
<dbReference type="AlphaFoldDB" id="A0A4Q7XZ90"/>
<dbReference type="InterPro" id="IPR045886">
    <property type="entry name" value="ThiF/MoeB/HesA"/>
</dbReference>
<dbReference type="GO" id="GO:0005737">
    <property type="term" value="C:cytoplasm"/>
    <property type="evidence" value="ECO:0007669"/>
    <property type="project" value="TreeGrafter"/>
</dbReference>
<dbReference type="EMBL" id="SHKW01000007">
    <property type="protein sequence ID" value="RZU29747.1"/>
    <property type="molecule type" value="Genomic_DNA"/>
</dbReference>
<dbReference type="GO" id="GO:0016779">
    <property type="term" value="F:nucleotidyltransferase activity"/>
    <property type="evidence" value="ECO:0007669"/>
    <property type="project" value="UniProtKB-KW"/>
</dbReference>
<protein>
    <submittedName>
        <fullName evidence="2">Adenylyltransferase/sulfurtransferase</fullName>
    </submittedName>
</protein>
<dbReference type="InterPro" id="IPR000594">
    <property type="entry name" value="ThiF_NAD_FAD-bd"/>
</dbReference>
<feature type="domain" description="THIF-type NAD/FAD binding fold" evidence="1">
    <location>
        <begin position="27"/>
        <end position="236"/>
    </location>
</feature>
<dbReference type="PANTHER" id="PTHR10953">
    <property type="entry name" value="UBIQUITIN-ACTIVATING ENZYME E1"/>
    <property type="match status" value="1"/>
</dbReference>
<dbReference type="GO" id="GO:0008641">
    <property type="term" value="F:ubiquitin-like modifier activating enzyme activity"/>
    <property type="evidence" value="ECO:0007669"/>
    <property type="project" value="InterPro"/>
</dbReference>
<proteinExistence type="predicted"/>
<reference evidence="2 3" key="1">
    <citation type="submission" date="2019-02" db="EMBL/GenBank/DDBJ databases">
        <title>Genomic Encyclopedia of Archaeal and Bacterial Type Strains, Phase II (KMG-II): from individual species to whole genera.</title>
        <authorList>
            <person name="Goeker M."/>
        </authorList>
    </citation>
    <scope>NUCLEOTIDE SEQUENCE [LARGE SCALE GENOMIC DNA]</scope>
    <source>
        <strain evidence="2 3">DSM 18101</strain>
    </source>
</reference>
<gene>
    <name evidence="2" type="ORF">BDD14_6365</name>
</gene>
<accession>A0A4Q7XZ90</accession>
<keyword evidence="2" id="KW-0808">Transferase</keyword>
<dbReference type="PANTHER" id="PTHR10953:SF102">
    <property type="entry name" value="ADENYLYLTRANSFERASE AND SULFURTRANSFERASE MOCS3"/>
    <property type="match status" value="1"/>
</dbReference>
<keyword evidence="2" id="KW-0548">Nucleotidyltransferase</keyword>